<dbReference type="AlphaFoldDB" id="A0A934S9H0"/>
<dbReference type="SUPFAM" id="SSF51126">
    <property type="entry name" value="Pectin lyase-like"/>
    <property type="match status" value="1"/>
</dbReference>
<protein>
    <recommendedName>
        <fullName evidence="3">PEP-CTERM protein-sorting domain-containing protein</fullName>
    </recommendedName>
</protein>
<accession>A0A934S9H0</accession>
<sequence>MNNAIGTGNTTLSNSISIEQDLTLLGGDSFERQLMLLGTVSGTGGLQVVSGIHNLHGINTFTGDTVVQSGAILGIGNPFALGGSGTVTVEDGASLQLTSQENWQVNVRQPLMLAGSGGSIPFALSATHGYSKAWNGQITLTGDAKVGAFDGTSLSLANVDLNGNELVMGALSHEDDSVIIYGTISGNGRLVADSSATGGGALLTGENTFTGEILITGGALGITRDSALGDFSNTITLNGGTLRSEIITLANPLFIEPARSLVIGENGGTFFGGVRPLNIGSTISGENRITVQGSVGFSGDNSFTGPVSIDPNGRLSIPADSALGANTSVIEFLGDSTGNATLSLPSNFTLSADRTLSVSGERGRIVSSGALTLAANITGPGQLEIDSFQGVTVTGNNTHLGGFSVTGTIGIQNDAALGAATAPLTLNASSLRAEADLLVPATRTLVATGWGGSINNNGFDITWNGDVTGDDSNFSKTGLGNLSLNGGVVLPEFFVYEGTLSGNGTFRNLSMAFRSELSPGNSAGLITVQEDLELMSGELRFAGSLQMEIGGDSRGLSYDAIDVGGIASLNGSLVLTFINSYQNEASSSEIFTLLSAGFLTGEFENATNGQRLETADGYGSFLVHYGDSSSYDPKSLVLSDFQSNIPEPSVCTLAAATLFLGWRRKRSF</sequence>
<dbReference type="RefSeq" id="WP_200273940.1">
    <property type="nucleotide sequence ID" value="NZ_JAENIJ010000063.1"/>
</dbReference>
<name>A0A934S9H0_9BACT</name>
<dbReference type="EMBL" id="JAENIJ010000063">
    <property type="protein sequence ID" value="MBK1884597.1"/>
    <property type="molecule type" value="Genomic_DNA"/>
</dbReference>
<dbReference type="InterPro" id="IPR011050">
    <property type="entry name" value="Pectin_lyase_fold/virulence"/>
</dbReference>
<proteinExistence type="predicted"/>
<keyword evidence="2" id="KW-1185">Reference proteome</keyword>
<evidence type="ECO:0000313" key="2">
    <source>
        <dbReference type="Proteomes" id="UP000603141"/>
    </source>
</evidence>
<organism evidence="1 2">
    <name type="scientific">Luteolibacter pohnpeiensis</name>
    <dbReference type="NCBI Taxonomy" id="454153"/>
    <lineage>
        <taxon>Bacteria</taxon>
        <taxon>Pseudomonadati</taxon>
        <taxon>Verrucomicrobiota</taxon>
        <taxon>Verrucomicrobiia</taxon>
        <taxon>Verrucomicrobiales</taxon>
        <taxon>Verrucomicrobiaceae</taxon>
        <taxon>Luteolibacter</taxon>
    </lineage>
</organism>
<dbReference type="Proteomes" id="UP000603141">
    <property type="component" value="Unassembled WGS sequence"/>
</dbReference>
<comment type="caution">
    <text evidence="1">The sequence shown here is derived from an EMBL/GenBank/DDBJ whole genome shotgun (WGS) entry which is preliminary data.</text>
</comment>
<reference evidence="1" key="1">
    <citation type="submission" date="2021-01" db="EMBL/GenBank/DDBJ databases">
        <title>Modified the classification status of verrucomicrobia.</title>
        <authorList>
            <person name="Feng X."/>
        </authorList>
    </citation>
    <scope>NUCLEOTIDE SEQUENCE</scope>
    <source>
        <strain evidence="1">KCTC 22041</strain>
    </source>
</reference>
<evidence type="ECO:0000313" key="1">
    <source>
        <dbReference type="EMBL" id="MBK1884597.1"/>
    </source>
</evidence>
<evidence type="ECO:0008006" key="3">
    <source>
        <dbReference type="Google" id="ProtNLM"/>
    </source>
</evidence>
<gene>
    <name evidence="1" type="ORF">JIN85_19430</name>
</gene>